<feature type="region of interest" description="Disordered" evidence="6">
    <location>
        <begin position="351"/>
        <end position="381"/>
    </location>
</feature>
<sequence length="699" mass="78578">MLILRHNTLSADELFQIERVSENTLAVLDLPINPTSILLLSRNFIKPKAMAMYKKSINSRIGWGHLTLRYLLDKLGWTPSALLDFLIDVDQGYHPNAYHSFYHGVDVTLVLYHMVQEYDIVHYLSPIDIAILFIAGLCHDIGHPGLNNNYQVNMKTHLACEYKNHSVLESYSCSITLDLVKKHNLFSSIESYSRLLGDTLTERDAKLSLVKMILATDMIFHYELQENMAAILDVFQPSSNEELVLLEHHHEESSSGGSSTSSSNDSTGTKVRFKEEEATDSEIVAFVTPCLRDIFASLGENSPLLYFMDRYDLRPPDSCGSINNNQPTPMPPVTTNAKIPPSACCPTPFPTLSSSSTSSTSSTNRTINTTNTSQSHNIFHDSDDDEIKTARAGIESESPVLPLPQPNVMAATIDNTGAVCLNRNHRLILCQSLLHAADISNPMRPWPICYTWSQRVCTEFFHQGDMERMNGLSISPNMDRRKTNQLTVGLKFSDFVVSPYFEIFAALFPKADALLELLKENRLRWLETIQEENKINKRRKSIQQDPIEEETSDHGHDSDAMILNRNNQEYQDEDEMNQDSEEEDDYGDHGRIPDPLVPVGVLNPSGRRVSVAAGMAVIPDDLEKRTIGTGPRRRVYWGIRSASYADALHQVKSNQLRLAHRANLSQRSSSLGGDHLMLIRGHTGKCRRNSEQVSSPSLH</sequence>
<keyword evidence="9" id="KW-1185">Reference proteome</keyword>
<feature type="active site" description="Proton donor" evidence="3">
    <location>
        <position position="99"/>
    </location>
</feature>
<feature type="binding site" evidence="4">
    <location>
        <position position="103"/>
    </location>
    <ligand>
        <name>Zn(2+)</name>
        <dbReference type="ChEBI" id="CHEBI:29105"/>
        <label>1</label>
    </ligand>
</feature>
<dbReference type="PROSITE" id="PS51845">
    <property type="entry name" value="PDEASE_I_2"/>
    <property type="match status" value="1"/>
</dbReference>
<dbReference type="GO" id="GO:0004114">
    <property type="term" value="F:3',5'-cyclic-nucleotide phosphodiesterase activity"/>
    <property type="evidence" value="ECO:0007669"/>
    <property type="project" value="InterPro"/>
</dbReference>
<dbReference type="SMART" id="SM00471">
    <property type="entry name" value="HDc"/>
    <property type="match status" value="1"/>
</dbReference>
<evidence type="ECO:0000313" key="8">
    <source>
        <dbReference type="EMBL" id="SAL94970.1"/>
    </source>
</evidence>
<evidence type="ECO:0000256" key="6">
    <source>
        <dbReference type="SAM" id="MobiDB-lite"/>
    </source>
</evidence>
<dbReference type="CDD" id="cd00077">
    <property type="entry name" value="HDc"/>
    <property type="match status" value="1"/>
</dbReference>
<feature type="region of interest" description="Disordered" evidence="6">
    <location>
        <begin position="537"/>
        <end position="588"/>
    </location>
</feature>
<dbReference type="EC" id="3.1.4.-" evidence="5"/>
<dbReference type="Gene3D" id="1.10.1300.10">
    <property type="entry name" value="3'5'-cyclic nucleotide phosphodiesterase, catalytic domain"/>
    <property type="match status" value="2"/>
</dbReference>
<dbReference type="PROSITE" id="PS00126">
    <property type="entry name" value="PDEASE_I_1"/>
    <property type="match status" value="1"/>
</dbReference>
<dbReference type="PANTHER" id="PTHR11347">
    <property type="entry name" value="CYCLIC NUCLEOTIDE PHOSPHODIESTERASE"/>
    <property type="match status" value="1"/>
</dbReference>
<comment type="cofactor">
    <cofactor evidence="5">
        <name>a divalent metal cation</name>
        <dbReference type="ChEBI" id="CHEBI:60240"/>
    </cofactor>
    <text evidence="5">Binds 2 divalent metal cations per subunit. Site 1 may preferentially bind zinc ions, while site 2 has a preference for magnesium and/or manganese ions.</text>
</comment>
<dbReference type="SUPFAM" id="SSF109604">
    <property type="entry name" value="HD-domain/PDEase-like"/>
    <property type="match status" value="2"/>
</dbReference>
<dbReference type="STRING" id="4829.A0A163IRN8"/>
<dbReference type="InterPro" id="IPR023088">
    <property type="entry name" value="PDEase"/>
</dbReference>
<proteinExistence type="inferred from homology"/>
<dbReference type="InterPro" id="IPR002073">
    <property type="entry name" value="PDEase_catalytic_dom"/>
</dbReference>
<feature type="binding site" evidence="4">
    <location>
        <position position="438"/>
    </location>
    <ligand>
        <name>Zn(2+)</name>
        <dbReference type="ChEBI" id="CHEBI:29105"/>
        <label>1</label>
    </ligand>
</feature>
<evidence type="ECO:0000313" key="9">
    <source>
        <dbReference type="Proteomes" id="UP000078561"/>
    </source>
</evidence>
<dbReference type="InterPro" id="IPR023174">
    <property type="entry name" value="PDEase_CS"/>
</dbReference>
<evidence type="ECO:0000256" key="5">
    <source>
        <dbReference type="RuleBase" id="RU363067"/>
    </source>
</evidence>
<feature type="compositionally biased region" description="Low complexity" evidence="6">
    <location>
        <begin position="351"/>
        <end position="375"/>
    </location>
</feature>
<dbReference type="GO" id="GO:0007165">
    <property type="term" value="P:signal transduction"/>
    <property type="evidence" value="ECO:0007669"/>
    <property type="project" value="InterPro"/>
</dbReference>
<organism evidence="8">
    <name type="scientific">Absidia glauca</name>
    <name type="common">Pin mould</name>
    <dbReference type="NCBI Taxonomy" id="4829"/>
    <lineage>
        <taxon>Eukaryota</taxon>
        <taxon>Fungi</taxon>
        <taxon>Fungi incertae sedis</taxon>
        <taxon>Mucoromycota</taxon>
        <taxon>Mucoromycotina</taxon>
        <taxon>Mucoromycetes</taxon>
        <taxon>Mucorales</taxon>
        <taxon>Cunninghamellaceae</taxon>
        <taxon>Absidia</taxon>
    </lineage>
</organism>
<evidence type="ECO:0000256" key="3">
    <source>
        <dbReference type="PIRSR" id="PIRSR623088-1"/>
    </source>
</evidence>
<feature type="compositionally biased region" description="Low complexity" evidence="6">
    <location>
        <begin position="254"/>
        <end position="269"/>
    </location>
</feature>
<dbReference type="InterPro" id="IPR036971">
    <property type="entry name" value="PDEase_catalytic_dom_sf"/>
</dbReference>
<dbReference type="InParanoid" id="A0A163IRN8"/>
<evidence type="ECO:0000259" key="7">
    <source>
        <dbReference type="PROSITE" id="PS51845"/>
    </source>
</evidence>
<feature type="binding site" evidence="4">
    <location>
        <position position="139"/>
    </location>
    <ligand>
        <name>Zn(2+)</name>
        <dbReference type="ChEBI" id="CHEBI:29105"/>
        <label>1</label>
    </ligand>
</feature>
<comment type="similarity">
    <text evidence="5">Belongs to the cyclic nucleotide phosphodiesterase family.</text>
</comment>
<dbReference type="GO" id="GO:0046872">
    <property type="term" value="F:metal ion binding"/>
    <property type="evidence" value="ECO:0007669"/>
    <property type="project" value="UniProtKB-KW"/>
</dbReference>
<feature type="domain" description="PDEase" evidence="7">
    <location>
        <begin position="18"/>
        <end position="532"/>
    </location>
</feature>
<feature type="binding site" evidence="4">
    <location>
        <position position="140"/>
    </location>
    <ligand>
        <name>Zn(2+)</name>
        <dbReference type="ChEBI" id="CHEBI:29105"/>
        <label>2</label>
    </ligand>
</feature>
<accession>A0A163IRN8</accession>
<feature type="region of interest" description="Disordered" evidence="6">
    <location>
        <begin position="248"/>
        <end position="274"/>
    </location>
</feature>
<evidence type="ECO:0000256" key="1">
    <source>
        <dbReference type="ARBA" id="ARBA00022723"/>
    </source>
</evidence>
<dbReference type="AlphaFoldDB" id="A0A163IRN8"/>
<dbReference type="Pfam" id="PF00233">
    <property type="entry name" value="PDEase_I"/>
    <property type="match status" value="2"/>
</dbReference>
<dbReference type="Proteomes" id="UP000078561">
    <property type="component" value="Unassembled WGS sequence"/>
</dbReference>
<name>A0A163IRN8_ABSGL</name>
<keyword evidence="2 5" id="KW-0378">Hydrolase</keyword>
<feature type="compositionally biased region" description="Acidic residues" evidence="6">
    <location>
        <begin position="570"/>
        <end position="586"/>
    </location>
</feature>
<reference evidence="8" key="1">
    <citation type="submission" date="2016-04" db="EMBL/GenBank/DDBJ databases">
        <authorList>
            <person name="Evans L.H."/>
            <person name="Alamgir A."/>
            <person name="Owens N."/>
            <person name="Weber N.D."/>
            <person name="Virtaneva K."/>
            <person name="Barbian K."/>
            <person name="Babar A."/>
            <person name="Rosenke K."/>
        </authorList>
    </citation>
    <scope>NUCLEOTIDE SEQUENCE [LARGE SCALE GENOMIC DNA]</scope>
    <source>
        <strain evidence="8">CBS 101.48</strain>
    </source>
</reference>
<protein>
    <recommendedName>
        <fullName evidence="5">Phosphodiesterase</fullName>
        <ecNumber evidence="5">3.1.4.-</ecNumber>
    </recommendedName>
</protein>
<dbReference type="OrthoDB" id="546632at2759"/>
<evidence type="ECO:0000256" key="4">
    <source>
        <dbReference type="PIRSR" id="PIRSR623088-3"/>
    </source>
</evidence>
<dbReference type="OMA" id="THLACEY"/>
<gene>
    <name evidence="8" type="primary">ABSGL_00264.1 scaffold 381</name>
</gene>
<feature type="binding site" evidence="4">
    <location>
        <position position="140"/>
    </location>
    <ligand>
        <name>Zn(2+)</name>
        <dbReference type="ChEBI" id="CHEBI:29105"/>
        <label>1</label>
    </ligand>
</feature>
<dbReference type="EMBL" id="LT550067">
    <property type="protein sequence ID" value="SAL94970.1"/>
    <property type="molecule type" value="Genomic_DNA"/>
</dbReference>
<keyword evidence="1 4" id="KW-0479">Metal-binding</keyword>
<evidence type="ECO:0000256" key="2">
    <source>
        <dbReference type="ARBA" id="ARBA00022801"/>
    </source>
</evidence>
<dbReference type="PRINTS" id="PR00387">
    <property type="entry name" value="PDIESTERASE1"/>
</dbReference>
<dbReference type="InterPro" id="IPR003607">
    <property type="entry name" value="HD/PDEase_dom"/>
</dbReference>